<name>A0A1H2VF64_9FLAO</name>
<organism evidence="1 2">
    <name type="scientific">Flagellimonas zhangzhouensis</name>
    <dbReference type="NCBI Taxonomy" id="1073328"/>
    <lineage>
        <taxon>Bacteria</taxon>
        <taxon>Pseudomonadati</taxon>
        <taxon>Bacteroidota</taxon>
        <taxon>Flavobacteriia</taxon>
        <taxon>Flavobacteriales</taxon>
        <taxon>Flavobacteriaceae</taxon>
        <taxon>Flagellimonas</taxon>
    </lineage>
</organism>
<dbReference type="OrthoDB" id="943438at2"/>
<gene>
    <name evidence="1" type="ORF">SAMN04487892_2037</name>
</gene>
<evidence type="ECO:0000313" key="1">
    <source>
        <dbReference type="EMBL" id="SDW66519.1"/>
    </source>
</evidence>
<dbReference type="Gene3D" id="3.40.1420.30">
    <property type="match status" value="1"/>
</dbReference>
<evidence type="ECO:0008006" key="3">
    <source>
        <dbReference type="Google" id="ProtNLM"/>
    </source>
</evidence>
<evidence type="ECO:0000313" key="2">
    <source>
        <dbReference type="Proteomes" id="UP000199592"/>
    </source>
</evidence>
<protein>
    <recommendedName>
        <fullName evidence="3">Peptidase propeptide and YPEB domain-containing protein</fullName>
    </recommendedName>
</protein>
<dbReference type="STRING" id="1073328.SAMN05216294_0256"/>
<dbReference type="RefSeq" id="WP_090291875.1">
    <property type="nucleotide sequence ID" value="NZ_FNKI01000001.1"/>
</dbReference>
<reference evidence="2" key="1">
    <citation type="submission" date="2016-10" db="EMBL/GenBank/DDBJ databases">
        <authorList>
            <person name="Varghese N."/>
            <person name="Submissions S."/>
        </authorList>
    </citation>
    <scope>NUCLEOTIDE SEQUENCE [LARGE SCALE GENOMIC DNA]</scope>
    <source>
        <strain evidence="2">DSM 25030</strain>
    </source>
</reference>
<accession>A0A1H2VF64</accession>
<dbReference type="AlphaFoldDB" id="A0A1H2VF64"/>
<keyword evidence="2" id="KW-1185">Reference proteome</keyword>
<dbReference type="Proteomes" id="UP000199592">
    <property type="component" value="Unassembled WGS sequence"/>
</dbReference>
<dbReference type="EMBL" id="FNMY01000002">
    <property type="protein sequence ID" value="SDW66519.1"/>
    <property type="molecule type" value="Genomic_DNA"/>
</dbReference>
<proteinExistence type="predicted"/>
<dbReference type="SUPFAM" id="SSF160574">
    <property type="entry name" value="BT0923-like"/>
    <property type="match status" value="1"/>
</dbReference>
<sequence>MKFNFLLIFTLFITQFFCAQNKYEKETRIDKADFPENAYSLLETHLENARRIRFYKEIDSTKQSFEVKFKKRKLHYSVEFDPQGTLEDVEFEIDVVDIPEDNWMTIENYLKSNHNKYRVKKIQQQHPTLTDENPKETLRKAFQNLILPEINYEIIFSAKTEKGFQAYEALFNSVGKLITLRKSYPPNYDHILY</sequence>